<proteinExistence type="inferred from homology"/>
<sequence length="506" mass="57274">IIIKFSILLPFHLKSFDMITLIAGILLFLVGRTVYRLFFHPLCKFPGPKLAAASSMYEFYFSVLKGGMFIREMEKIHEKYGPIVRISPNELHISDPDYYGELFGGTRDKVPIAALAAFLPTSMVVTVGHNLHAARRRPVANYFSKMAVQNLDSVLQSKIDKLCSRMQEVITTEAVFPLGAAFAALTADVISECSYGFSVNYLDDPDFKNDIQQGVSNLASIIHIPRWVPFSTTVFSSIPEGLLSRVHPALEATFRLKGLVRTCSQAALENKEVRRECDKTVFDALIDPSVPPVERSLNRLVDEGMIILMAGVETTASTLSLIIFNLLYTPDMLSKLRNELDMHPGHTSWSELERLPYMRGVINEGLRIFMSYSQRLLRSDPTENTKYKDWIIPAGTAVSQSVHFLHTNTEIFPDPYRFDPERWIRAQEQGDRLETCLAPFSKGTRQCLGMHLAYAEIYLGLAAIVRRFDLKIYKTTVEDMTHYREYAFGHPKKRNAGLRVTVTGNR</sequence>
<evidence type="ECO:0000313" key="11">
    <source>
        <dbReference type="EMBL" id="KAJ5116547.1"/>
    </source>
</evidence>
<dbReference type="InterPro" id="IPR050121">
    <property type="entry name" value="Cytochrome_P450_monoxygenase"/>
</dbReference>
<dbReference type="InterPro" id="IPR036396">
    <property type="entry name" value="Cyt_P450_sf"/>
</dbReference>
<accession>A0A9W9GD21</accession>
<keyword evidence="4 8" id="KW-0479">Metal-binding</keyword>
<dbReference type="GO" id="GO:0004497">
    <property type="term" value="F:monooxygenase activity"/>
    <property type="evidence" value="ECO:0007669"/>
    <property type="project" value="UniProtKB-KW"/>
</dbReference>
<evidence type="ECO:0000256" key="5">
    <source>
        <dbReference type="ARBA" id="ARBA00023002"/>
    </source>
</evidence>
<keyword evidence="10" id="KW-0812">Transmembrane</keyword>
<protein>
    <submittedName>
        <fullName evidence="11">Cytochrome P450</fullName>
    </submittedName>
</protein>
<feature type="transmembrane region" description="Helical" evidence="10">
    <location>
        <begin position="18"/>
        <end position="39"/>
    </location>
</feature>
<dbReference type="GO" id="GO:0020037">
    <property type="term" value="F:heme binding"/>
    <property type="evidence" value="ECO:0007669"/>
    <property type="project" value="InterPro"/>
</dbReference>
<evidence type="ECO:0000256" key="1">
    <source>
        <dbReference type="ARBA" id="ARBA00001971"/>
    </source>
</evidence>
<dbReference type="AlphaFoldDB" id="A0A9W9GD21"/>
<comment type="caution">
    <text evidence="11">The sequence shown here is derived from an EMBL/GenBank/DDBJ whole genome shotgun (WGS) entry which is preliminary data.</text>
</comment>
<dbReference type="GO" id="GO:0005506">
    <property type="term" value="F:iron ion binding"/>
    <property type="evidence" value="ECO:0007669"/>
    <property type="project" value="InterPro"/>
</dbReference>
<evidence type="ECO:0000256" key="4">
    <source>
        <dbReference type="ARBA" id="ARBA00022723"/>
    </source>
</evidence>
<dbReference type="InterPro" id="IPR017972">
    <property type="entry name" value="Cyt_P450_CS"/>
</dbReference>
<dbReference type="CDD" id="cd11062">
    <property type="entry name" value="CYP58-like"/>
    <property type="match status" value="1"/>
</dbReference>
<dbReference type="PANTHER" id="PTHR24305:SF157">
    <property type="entry name" value="N-ACETYLTRYPTOPHAN 6-HYDROXYLASE IVOC-RELATED"/>
    <property type="match status" value="1"/>
</dbReference>
<dbReference type="PANTHER" id="PTHR24305">
    <property type="entry name" value="CYTOCHROME P450"/>
    <property type="match status" value="1"/>
</dbReference>
<reference evidence="11" key="2">
    <citation type="journal article" date="2023" name="IMA Fungus">
        <title>Comparative genomic study of the Penicillium genus elucidates a diverse pangenome and 15 lateral gene transfer events.</title>
        <authorList>
            <person name="Petersen C."/>
            <person name="Sorensen T."/>
            <person name="Nielsen M.R."/>
            <person name="Sondergaard T.E."/>
            <person name="Sorensen J.L."/>
            <person name="Fitzpatrick D.A."/>
            <person name="Frisvad J.C."/>
            <person name="Nielsen K.L."/>
        </authorList>
    </citation>
    <scope>NUCLEOTIDE SEQUENCE</scope>
    <source>
        <strain evidence="11">IBT 30069</strain>
    </source>
</reference>
<feature type="transmembrane region" description="Helical" evidence="10">
    <location>
        <begin position="305"/>
        <end position="328"/>
    </location>
</feature>
<keyword evidence="10" id="KW-0472">Membrane</keyword>
<dbReference type="PRINTS" id="PR00463">
    <property type="entry name" value="EP450I"/>
</dbReference>
<dbReference type="InterPro" id="IPR001128">
    <property type="entry name" value="Cyt_P450"/>
</dbReference>
<dbReference type="EMBL" id="JAPQKH010000001">
    <property type="protein sequence ID" value="KAJ5116547.1"/>
    <property type="molecule type" value="Genomic_DNA"/>
</dbReference>
<dbReference type="Pfam" id="PF00067">
    <property type="entry name" value="p450"/>
    <property type="match status" value="1"/>
</dbReference>
<feature type="non-terminal residue" evidence="11">
    <location>
        <position position="1"/>
    </location>
</feature>
<dbReference type="PROSITE" id="PS00086">
    <property type="entry name" value="CYTOCHROME_P450"/>
    <property type="match status" value="1"/>
</dbReference>
<evidence type="ECO:0000256" key="9">
    <source>
        <dbReference type="RuleBase" id="RU000461"/>
    </source>
</evidence>
<evidence type="ECO:0000256" key="7">
    <source>
        <dbReference type="ARBA" id="ARBA00023033"/>
    </source>
</evidence>
<evidence type="ECO:0000256" key="2">
    <source>
        <dbReference type="ARBA" id="ARBA00010617"/>
    </source>
</evidence>
<dbReference type="OrthoDB" id="3945418at2759"/>
<keyword evidence="7 9" id="KW-0503">Monooxygenase</keyword>
<keyword evidence="5 9" id="KW-0560">Oxidoreductase</keyword>
<comment type="similarity">
    <text evidence="2 9">Belongs to the cytochrome P450 family.</text>
</comment>
<dbReference type="GO" id="GO:0016705">
    <property type="term" value="F:oxidoreductase activity, acting on paired donors, with incorporation or reduction of molecular oxygen"/>
    <property type="evidence" value="ECO:0007669"/>
    <property type="project" value="InterPro"/>
</dbReference>
<keyword evidence="12" id="KW-1185">Reference proteome</keyword>
<dbReference type="GO" id="GO:0043386">
    <property type="term" value="P:mycotoxin biosynthetic process"/>
    <property type="evidence" value="ECO:0007669"/>
    <property type="project" value="UniProtKB-ARBA"/>
</dbReference>
<gene>
    <name evidence="11" type="ORF">N7456_000895</name>
</gene>
<keyword evidence="6 8" id="KW-0408">Iron</keyword>
<organism evidence="11 12">
    <name type="scientific">Penicillium angulare</name>
    <dbReference type="NCBI Taxonomy" id="116970"/>
    <lineage>
        <taxon>Eukaryota</taxon>
        <taxon>Fungi</taxon>
        <taxon>Dikarya</taxon>
        <taxon>Ascomycota</taxon>
        <taxon>Pezizomycotina</taxon>
        <taxon>Eurotiomycetes</taxon>
        <taxon>Eurotiomycetidae</taxon>
        <taxon>Eurotiales</taxon>
        <taxon>Aspergillaceae</taxon>
        <taxon>Penicillium</taxon>
    </lineage>
</organism>
<dbReference type="SUPFAM" id="SSF48264">
    <property type="entry name" value="Cytochrome P450"/>
    <property type="match status" value="1"/>
</dbReference>
<dbReference type="Gene3D" id="1.10.630.10">
    <property type="entry name" value="Cytochrome P450"/>
    <property type="match status" value="1"/>
</dbReference>
<name>A0A9W9GD21_9EURO</name>
<keyword evidence="3 8" id="KW-0349">Heme</keyword>
<dbReference type="InterPro" id="IPR002401">
    <property type="entry name" value="Cyt_P450_E_grp-I"/>
</dbReference>
<evidence type="ECO:0000256" key="6">
    <source>
        <dbReference type="ARBA" id="ARBA00023004"/>
    </source>
</evidence>
<evidence type="ECO:0000256" key="3">
    <source>
        <dbReference type="ARBA" id="ARBA00022617"/>
    </source>
</evidence>
<evidence type="ECO:0000256" key="8">
    <source>
        <dbReference type="PIRSR" id="PIRSR602401-1"/>
    </source>
</evidence>
<evidence type="ECO:0000256" key="10">
    <source>
        <dbReference type="SAM" id="Phobius"/>
    </source>
</evidence>
<dbReference type="Proteomes" id="UP001149165">
    <property type="component" value="Unassembled WGS sequence"/>
</dbReference>
<dbReference type="PRINTS" id="PR00385">
    <property type="entry name" value="P450"/>
</dbReference>
<feature type="binding site" description="axial binding residue" evidence="8">
    <location>
        <position position="447"/>
    </location>
    <ligand>
        <name>heme</name>
        <dbReference type="ChEBI" id="CHEBI:30413"/>
    </ligand>
    <ligandPart>
        <name>Fe</name>
        <dbReference type="ChEBI" id="CHEBI:18248"/>
    </ligandPart>
</feature>
<keyword evidence="10" id="KW-1133">Transmembrane helix</keyword>
<reference evidence="11" key="1">
    <citation type="submission" date="2022-11" db="EMBL/GenBank/DDBJ databases">
        <authorList>
            <person name="Petersen C."/>
        </authorList>
    </citation>
    <scope>NUCLEOTIDE SEQUENCE</scope>
    <source>
        <strain evidence="11">IBT 30069</strain>
    </source>
</reference>
<evidence type="ECO:0000313" key="12">
    <source>
        <dbReference type="Proteomes" id="UP001149165"/>
    </source>
</evidence>
<comment type="cofactor">
    <cofactor evidence="1 8">
        <name>heme</name>
        <dbReference type="ChEBI" id="CHEBI:30413"/>
    </cofactor>
</comment>